<dbReference type="InterPro" id="IPR002575">
    <property type="entry name" value="Aminoglycoside_PTrfase"/>
</dbReference>
<keyword evidence="3" id="KW-1185">Reference proteome</keyword>
<gene>
    <name evidence="2" type="ORF">ACFSDA_01880</name>
</gene>
<name>A0ABW4PUA0_9MICO</name>
<proteinExistence type="predicted"/>
<sequence>MEPEIPLAGGNASAGVMRVGDTVRKPWTRHSPGVLALMGTLRDRGVDLPAPLGQDEQGRMVTEYVPGALAMDSPPLSRPQLAEVGAMVRLIHDACAGLSAQELGLGPALIPVADADLVCHGDLTPWNLVLGPRWVFIDWDGAGLSTRAWDLAYSAQAFTLNDVTADPHRAAEDLRAFVLGVDGADGTAGRGHEADAADGTTGRGYGADAALRAELAALLPRRAQAMHDHLERAHRSGWEPWGSMYLEGHGAHWAGVAAHLERHAELWRDALCS</sequence>
<feature type="domain" description="Aminoglycoside phosphotransferase" evidence="1">
    <location>
        <begin position="107"/>
        <end position="160"/>
    </location>
</feature>
<evidence type="ECO:0000313" key="3">
    <source>
        <dbReference type="Proteomes" id="UP001597280"/>
    </source>
</evidence>
<dbReference type="EMBL" id="JBHUFL010000001">
    <property type="protein sequence ID" value="MFD1833814.1"/>
    <property type="molecule type" value="Genomic_DNA"/>
</dbReference>
<dbReference type="SUPFAM" id="SSF56112">
    <property type="entry name" value="Protein kinase-like (PK-like)"/>
    <property type="match status" value="1"/>
</dbReference>
<protein>
    <submittedName>
        <fullName evidence="2">Phosphotransferase</fullName>
    </submittedName>
</protein>
<accession>A0ABW4PUA0</accession>
<comment type="caution">
    <text evidence="2">The sequence shown here is derived from an EMBL/GenBank/DDBJ whole genome shotgun (WGS) entry which is preliminary data.</text>
</comment>
<dbReference type="InterPro" id="IPR011009">
    <property type="entry name" value="Kinase-like_dom_sf"/>
</dbReference>
<dbReference type="RefSeq" id="WP_343903428.1">
    <property type="nucleotide sequence ID" value="NZ_BAAAIS010000001.1"/>
</dbReference>
<reference evidence="3" key="1">
    <citation type="journal article" date="2019" name="Int. J. Syst. Evol. Microbiol.">
        <title>The Global Catalogue of Microorganisms (GCM) 10K type strain sequencing project: providing services to taxonomists for standard genome sequencing and annotation.</title>
        <authorList>
            <consortium name="The Broad Institute Genomics Platform"/>
            <consortium name="The Broad Institute Genome Sequencing Center for Infectious Disease"/>
            <person name="Wu L."/>
            <person name="Ma J."/>
        </authorList>
    </citation>
    <scope>NUCLEOTIDE SEQUENCE [LARGE SCALE GENOMIC DNA]</scope>
    <source>
        <strain evidence="3">JCM 11650</strain>
    </source>
</reference>
<evidence type="ECO:0000259" key="1">
    <source>
        <dbReference type="Pfam" id="PF01636"/>
    </source>
</evidence>
<evidence type="ECO:0000313" key="2">
    <source>
        <dbReference type="EMBL" id="MFD1833814.1"/>
    </source>
</evidence>
<dbReference type="Gene3D" id="3.90.1200.10">
    <property type="match status" value="1"/>
</dbReference>
<dbReference type="Pfam" id="PF01636">
    <property type="entry name" value="APH"/>
    <property type="match status" value="1"/>
</dbReference>
<organism evidence="2 3">
    <name type="scientific">Brachybacterium rhamnosum</name>
    <dbReference type="NCBI Taxonomy" id="173361"/>
    <lineage>
        <taxon>Bacteria</taxon>
        <taxon>Bacillati</taxon>
        <taxon>Actinomycetota</taxon>
        <taxon>Actinomycetes</taxon>
        <taxon>Micrococcales</taxon>
        <taxon>Dermabacteraceae</taxon>
        <taxon>Brachybacterium</taxon>
    </lineage>
</organism>
<dbReference type="Proteomes" id="UP001597280">
    <property type="component" value="Unassembled WGS sequence"/>
</dbReference>